<name>A0A6G9XU53_NOCBR</name>
<dbReference type="SMART" id="SM00631">
    <property type="entry name" value="Zn_pept"/>
    <property type="match status" value="1"/>
</dbReference>
<protein>
    <recommendedName>
        <fullName evidence="1">Peptidase M14 domain-containing protein</fullName>
    </recommendedName>
</protein>
<dbReference type="Gene3D" id="3.40.630.10">
    <property type="entry name" value="Zn peptidases"/>
    <property type="match status" value="1"/>
</dbReference>
<accession>A0A6G9XU53</accession>
<dbReference type="RefSeq" id="WP_167463537.1">
    <property type="nucleotide sequence ID" value="NZ_CP046171.1"/>
</dbReference>
<dbReference type="EMBL" id="CP046171">
    <property type="protein sequence ID" value="QIS04416.1"/>
    <property type="molecule type" value="Genomic_DNA"/>
</dbReference>
<dbReference type="GO" id="GO:0006508">
    <property type="term" value="P:proteolysis"/>
    <property type="evidence" value="ECO:0007669"/>
    <property type="project" value="InterPro"/>
</dbReference>
<dbReference type="InterPro" id="IPR000834">
    <property type="entry name" value="Peptidase_M14"/>
</dbReference>
<feature type="domain" description="Peptidase M14" evidence="1">
    <location>
        <begin position="24"/>
        <end position="309"/>
    </location>
</feature>
<proteinExistence type="predicted"/>
<organism evidence="2 3">
    <name type="scientific">Nocardia brasiliensis</name>
    <dbReference type="NCBI Taxonomy" id="37326"/>
    <lineage>
        <taxon>Bacteria</taxon>
        <taxon>Bacillati</taxon>
        <taxon>Actinomycetota</taxon>
        <taxon>Actinomycetes</taxon>
        <taxon>Mycobacteriales</taxon>
        <taxon>Nocardiaceae</taxon>
        <taxon>Nocardia</taxon>
    </lineage>
</organism>
<gene>
    <name evidence="2" type="ORF">F5X71_20650</name>
</gene>
<dbReference type="Proteomes" id="UP000501705">
    <property type="component" value="Chromosome"/>
</dbReference>
<evidence type="ECO:0000313" key="3">
    <source>
        <dbReference type="Proteomes" id="UP000501705"/>
    </source>
</evidence>
<reference evidence="2 3" key="1">
    <citation type="journal article" date="2019" name="ACS Chem. Biol.">
        <title>Identification and Mobilization of a Cryptic Antibiotic Biosynthesis Gene Locus from a Human-Pathogenic Nocardia Isolate.</title>
        <authorList>
            <person name="Herisse M."/>
            <person name="Ishida K."/>
            <person name="Porter J.L."/>
            <person name="Howden B."/>
            <person name="Hertweck C."/>
            <person name="Stinear T.P."/>
            <person name="Pidot S.J."/>
        </authorList>
    </citation>
    <scope>NUCLEOTIDE SEQUENCE [LARGE SCALE GENOMIC DNA]</scope>
    <source>
        <strain evidence="2 3">AUSMDU00024985</strain>
    </source>
</reference>
<dbReference type="Pfam" id="PF00246">
    <property type="entry name" value="Peptidase_M14"/>
    <property type="match status" value="1"/>
</dbReference>
<dbReference type="SUPFAM" id="SSF53187">
    <property type="entry name" value="Zn-dependent exopeptidases"/>
    <property type="match status" value="1"/>
</dbReference>
<dbReference type="GO" id="GO:0004181">
    <property type="term" value="F:metallocarboxypeptidase activity"/>
    <property type="evidence" value="ECO:0007669"/>
    <property type="project" value="InterPro"/>
</dbReference>
<sequence>MDTDEVAADEVGRLVGAVAPIDAFPTVDDLNGFADALARTAPDRVRVTELGRSRGGRPIRCVRVGSGVRQVVVVGNPHPNEPIGMATIRHLLGRLADADDRSVGATWHFVLCLDPDGTSLNEAWFAGERTRTAVAQRFYRPPAAEQPEWCFPTRWQGTAVGAPLPETRALMDLIDRTRPALIASLHNADFGGGFFYTTGGDPEYWSALTSQLVAAGVPIHTGEPDLPGAATWQPGVFELPPFQRIAETLAGDGVEPLGMMYGGGIRDYAAPYGTAILVCELPLWVDARVADATPSRYRRTDVLRATAAEYEEIADLVGGVLERLTTHLDGSSPFQRALTDTVRALRGNAAVKRSAAATRHATLGEIFVEKYVWAGVTRLRAGGMLLRLLDSGAHPDNRSPDVVAERMRFAPIFDKWCADIEANAPGRAVPIEHLVAIQSAAILTAAARLRDERPI</sequence>
<dbReference type="AlphaFoldDB" id="A0A6G9XU53"/>
<dbReference type="GO" id="GO:0008270">
    <property type="term" value="F:zinc ion binding"/>
    <property type="evidence" value="ECO:0007669"/>
    <property type="project" value="InterPro"/>
</dbReference>
<evidence type="ECO:0000259" key="1">
    <source>
        <dbReference type="SMART" id="SM00631"/>
    </source>
</evidence>
<evidence type="ECO:0000313" key="2">
    <source>
        <dbReference type="EMBL" id="QIS04416.1"/>
    </source>
</evidence>